<feature type="chain" id="PRO_5015603955" evidence="6">
    <location>
        <begin position="33"/>
        <end position="253"/>
    </location>
</feature>
<keyword evidence="9" id="KW-1185">Reference proteome</keyword>
<proteinExistence type="inferred from homology"/>
<dbReference type="InterPro" id="IPR036249">
    <property type="entry name" value="Thioredoxin-like_sf"/>
</dbReference>
<dbReference type="Proteomes" id="UP000239576">
    <property type="component" value="Unassembled WGS sequence"/>
</dbReference>
<evidence type="ECO:0000313" key="9">
    <source>
        <dbReference type="Proteomes" id="UP000239576"/>
    </source>
</evidence>
<dbReference type="GO" id="GO:0016491">
    <property type="term" value="F:oxidoreductase activity"/>
    <property type="evidence" value="ECO:0007669"/>
    <property type="project" value="UniProtKB-KW"/>
</dbReference>
<evidence type="ECO:0000256" key="2">
    <source>
        <dbReference type="ARBA" id="ARBA00022729"/>
    </source>
</evidence>
<dbReference type="PANTHER" id="PTHR13887">
    <property type="entry name" value="GLUTATHIONE S-TRANSFERASE KAPPA"/>
    <property type="match status" value="1"/>
</dbReference>
<dbReference type="SUPFAM" id="SSF52833">
    <property type="entry name" value="Thioredoxin-like"/>
    <property type="match status" value="1"/>
</dbReference>
<dbReference type="PANTHER" id="PTHR13887:SF14">
    <property type="entry name" value="DISULFIDE BOND FORMATION PROTEIN D"/>
    <property type="match status" value="1"/>
</dbReference>
<evidence type="ECO:0000256" key="3">
    <source>
        <dbReference type="ARBA" id="ARBA00023002"/>
    </source>
</evidence>
<evidence type="ECO:0000256" key="1">
    <source>
        <dbReference type="ARBA" id="ARBA00005791"/>
    </source>
</evidence>
<gene>
    <name evidence="8" type="ORF">C7B82_20755</name>
</gene>
<evidence type="ECO:0000256" key="4">
    <source>
        <dbReference type="ARBA" id="ARBA00023157"/>
    </source>
</evidence>
<evidence type="ECO:0000256" key="6">
    <source>
        <dbReference type="SAM" id="SignalP"/>
    </source>
</evidence>
<protein>
    <submittedName>
        <fullName evidence="8">Disulfide bond formation protein DsbA</fullName>
    </submittedName>
</protein>
<accession>A0A2T1E041</accession>
<keyword evidence="3" id="KW-0560">Oxidoreductase</keyword>
<dbReference type="InterPro" id="IPR013766">
    <property type="entry name" value="Thioredoxin_domain"/>
</dbReference>
<feature type="domain" description="Thioredoxin" evidence="7">
    <location>
        <begin position="45"/>
        <end position="252"/>
    </location>
</feature>
<evidence type="ECO:0000313" key="8">
    <source>
        <dbReference type="EMBL" id="PSB26123.1"/>
    </source>
</evidence>
<name>A0A2T1E041_9CYAN</name>
<keyword evidence="5" id="KW-0676">Redox-active center</keyword>
<comment type="similarity">
    <text evidence="1">Belongs to the thioredoxin family. DsbA subfamily.</text>
</comment>
<dbReference type="OrthoDB" id="117402at2"/>
<dbReference type="AlphaFoldDB" id="A0A2T1E041"/>
<dbReference type="InterPro" id="IPR012336">
    <property type="entry name" value="Thioredoxin-like_fold"/>
</dbReference>
<keyword evidence="2 6" id="KW-0732">Signal</keyword>
<organism evidence="8 9">
    <name type="scientific">Stenomitos frigidus ULC18</name>
    <dbReference type="NCBI Taxonomy" id="2107698"/>
    <lineage>
        <taxon>Bacteria</taxon>
        <taxon>Bacillati</taxon>
        <taxon>Cyanobacteriota</taxon>
        <taxon>Cyanophyceae</taxon>
        <taxon>Leptolyngbyales</taxon>
        <taxon>Leptolyngbyaceae</taxon>
        <taxon>Stenomitos</taxon>
    </lineage>
</organism>
<evidence type="ECO:0000259" key="7">
    <source>
        <dbReference type="PROSITE" id="PS51352"/>
    </source>
</evidence>
<reference evidence="9" key="1">
    <citation type="submission" date="2018-02" db="EMBL/GenBank/DDBJ databases">
        <authorList>
            <person name="Moore K."/>
            <person name="Momper L."/>
        </authorList>
    </citation>
    <scope>NUCLEOTIDE SEQUENCE [LARGE SCALE GENOMIC DNA]</scope>
    <source>
        <strain evidence="9">ULC18</strain>
    </source>
</reference>
<dbReference type="Pfam" id="PF13462">
    <property type="entry name" value="Thioredoxin_4"/>
    <property type="match status" value="1"/>
</dbReference>
<comment type="caution">
    <text evidence="8">The sequence shown here is derived from an EMBL/GenBank/DDBJ whole genome shotgun (WGS) entry which is preliminary data.</text>
</comment>
<keyword evidence="4" id="KW-1015">Disulfide bond</keyword>
<evidence type="ECO:0000256" key="5">
    <source>
        <dbReference type="ARBA" id="ARBA00023284"/>
    </source>
</evidence>
<dbReference type="EMBL" id="PVWK01000114">
    <property type="protein sequence ID" value="PSB26123.1"/>
    <property type="molecule type" value="Genomic_DNA"/>
</dbReference>
<sequence>MQYPFSTRWSGWLAGLLVICLTLFGCSTPMQADSQISPQLKEQVLQIIRENPEAILDSVQAYQRKQQAAQQKEQQAFLEQTKTNPKAVIGSSPTTGAKSGKVLLVEFSDFQCPYCSKAHAILKPFMAKHSDVVTLVYKHFPLTSIHAEAMPAAKAAWAAGQQGQFWAYHDALFTQQEQLGESFYQATAKTLKLDLKRFDRDRANAETAIQQDIELGKKLGLSGTPFFIMNGETLTGLSSVDELEEVLGRVSKG</sequence>
<reference evidence="8 9" key="2">
    <citation type="submission" date="2018-03" db="EMBL/GenBank/DDBJ databases">
        <title>The ancient ancestry and fast evolution of plastids.</title>
        <authorList>
            <person name="Moore K.R."/>
            <person name="Magnabosco C."/>
            <person name="Momper L."/>
            <person name="Gold D.A."/>
            <person name="Bosak T."/>
            <person name="Fournier G.P."/>
        </authorList>
    </citation>
    <scope>NUCLEOTIDE SEQUENCE [LARGE SCALE GENOMIC DNA]</scope>
    <source>
        <strain evidence="8 9">ULC18</strain>
    </source>
</reference>
<feature type="signal peptide" evidence="6">
    <location>
        <begin position="1"/>
        <end position="32"/>
    </location>
</feature>
<dbReference type="PROSITE" id="PS51352">
    <property type="entry name" value="THIOREDOXIN_2"/>
    <property type="match status" value="1"/>
</dbReference>
<dbReference type="Gene3D" id="3.40.30.10">
    <property type="entry name" value="Glutaredoxin"/>
    <property type="match status" value="1"/>
</dbReference>